<evidence type="ECO:0000256" key="1">
    <source>
        <dbReference type="SAM" id="Phobius"/>
    </source>
</evidence>
<dbReference type="Proteomes" id="UP000070578">
    <property type="component" value="Unassembled WGS sequence"/>
</dbReference>
<comment type="caution">
    <text evidence="2">The sequence shown here is derived from an EMBL/GenBank/DDBJ whole genome shotgun (WGS) entry which is preliminary data.</text>
</comment>
<keyword evidence="1" id="KW-0472">Membrane</keyword>
<gene>
    <name evidence="2" type="ORF">AWT59_2220</name>
</gene>
<proteinExistence type="predicted"/>
<sequence length="51" mass="5714">MGQIIAAVLKAVLVTLVGTIASIAVDKIRRYNEDKNDDGYYQPGHDDHENW</sequence>
<feature type="transmembrane region" description="Helical" evidence="1">
    <location>
        <begin position="6"/>
        <end position="25"/>
    </location>
</feature>
<evidence type="ECO:0000313" key="2">
    <source>
        <dbReference type="EMBL" id="KXS31661.1"/>
    </source>
</evidence>
<dbReference type="AlphaFoldDB" id="A0A139BRR6"/>
<dbReference type="EMBL" id="LSLI01000063">
    <property type="protein sequence ID" value="KXS31661.1"/>
    <property type="molecule type" value="Genomic_DNA"/>
</dbReference>
<keyword evidence="1" id="KW-1133">Transmembrane helix</keyword>
<accession>A0A139BRR6</accession>
<protein>
    <submittedName>
        <fullName evidence="2">Uncharacterized protein</fullName>
    </submittedName>
</protein>
<evidence type="ECO:0000313" key="3">
    <source>
        <dbReference type="Proteomes" id="UP000070578"/>
    </source>
</evidence>
<reference evidence="2 3" key="1">
    <citation type="submission" date="2016-02" db="EMBL/GenBank/DDBJ databases">
        <authorList>
            <person name="Wen L."/>
            <person name="He K."/>
            <person name="Yang H."/>
        </authorList>
    </citation>
    <scope>NUCLEOTIDE SEQUENCE [LARGE SCALE GENOMIC DNA]</scope>
    <source>
        <strain evidence="2">ShG14-8</strain>
    </source>
</reference>
<organism evidence="2 3">
    <name type="scientific">Candidatus Gallionella acididurans</name>
    <dbReference type="NCBI Taxonomy" id="1796491"/>
    <lineage>
        <taxon>Bacteria</taxon>
        <taxon>Pseudomonadati</taxon>
        <taxon>Pseudomonadota</taxon>
        <taxon>Betaproteobacteria</taxon>
        <taxon>Nitrosomonadales</taxon>
        <taxon>Gallionellaceae</taxon>
        <taxon>Gallionella</taxon>
    </lineage>
</organism>
<name>A0A139BRR6_9PROT</name>
<reference evidence="2 3" key="2">
    <citation type="submission" date="2016-03" db="EMBL/GenBank/DDBJ databases">
        <title>New uncultured bacterium of the family Gallionellaceae from acid mine drainage: description and reconstruction of genome based on metagenomic analysis of microbial community.</title>
        <authorList>
            <person name="Kadnikov V."/>
            <person name="Ivasenko D."/>
            <person name="Beletsky A."/>
            <person name="Mardanov A."/>
            <person name="Danilova E."/>
            <person name="Pimenov N."/>
            <person name="Karnachuk O."/>
            <person name="Ravin N."/>
        </authorList>
    </citation>
    <scope>NUCLEOTIDE SEQUENCE [LARGE SCALE GENOMIC DNA]</scope>
    <source>
        <strain evidence="2">ShG14-8</strain>
    </source>
</reference>
<keyword evidence="1" id="KW-0812">Transmembrane</keyword>